<name>A0A8J5XBH4_DIALT</name>
<organism evidence="2 3">
    <name type="scientific">Diacronema lutheri</name>
    <name type="common">Unicellular marine alga</name>
    <name type="synonym">Monochrysis lutheri</name>
    <dbReference type="NCBI Taxonomy" id="2081491"/>
    <lineage>
        <taxon>Eukaryota</taxon>
        <taxon>Haptista</taxon>
        <taxon>Haptophyta</taxon>
        <taxon>Pavlovophyceae</taxon>
        <taxon>Pavlovales</taxon>
        <taxon>Pavlovaceae</taxon>
        <taxon>Diacronema</taxon>
    </lineage>
</organism>
<feature type="region of interest" description="Disordered" evidence="1">
    <location>
        <begin position="1"/>
        <end position="23"/>
    </location>
</feature>
<accession>A0A8J5XBH4</accession>
<dbReference type="OMA" id="FNEWARH"/>
<comment type="caution">
    <text evidence="2">The sequence shown here is derived from an EMBL/GenBank/DDBJ whole genome shotgun (WGS) entry which is preliminary data.</text>
</comment>
<protein>
    <recommendedName>
        <fullName evidence="4">TIR domain-containing protein</fullName>
    </recommendedName>
</protein>
<dbReference type="InterPro" id="IPR035897">
    <property type="entry name" value="Toll_tir_struct_dom_sf"/>
</dbReference>
<proteinExistence type="predicted"/>
<dbReference type="Gene3D" id="3.40.50.10140">
    <property type="entry name" value="Toll/interleukin-1 receptor homology (TIR) domain"/>
    <property type="match status" value="1"/>
</dbReference>
<gene>
    <name evidence="2" type="ORF">KFE25_013102</name>
</gene>
<dbReference type="AlphaFoldDB" id="A0A8J5XBH4"/>
<keyword evidence="3" id="KW-1185">Reference proteome</keyword>
<reference evidence="2" key="1">
    <citation type="submission" date="2021-05" db="EMBL/GenBank/DDBJ databases">
        <title>The genome of the haptophyte Pavlova lutheri (Diacronema luteri, Pavlovales) - a model for lipid biosynthesis in eukaryotic algae.</title>
        <authorList>
            <person name="Hulatt C.J."/>
            <person name="Posewitz M.C."/>
        </authorList>
    </citation>
    <scope>NUCLEOTIDE SEQUENCE</scope>
    <source>
        <strain evidence="2">NIVA-4/92</strain>
    </source>
</reference>
<sequence length="242" mass="25817">MPLRSQRSSACSSAAADNAQVPPELAPTAARASAGTCEPVMHVHELGSGTALAGQPEAQAALRVAARAQLGTVDAFISHSWHDDAQQKFDAVQAWRARFVNAHGREPTVWFDALCIDQDNVQPQLASLPIYLAGCKTVLALAGPTYFQRLWCVLELHIFHQMGGSIEQIHFVPLETVAPTAGDVGAEEAANEAAVFDVRCAVATDPLDELRLLAVIEGSGEGIAAFNSWVRTTLMSAAKVRH</sequence>
<evidence type="ECO:0000313" key="3">
    <source>
        <dbReference type="Proteomes" id="UP000751190"/>
    </source>
</evidence>
<dbReference type="Proteomes" id="UP000751190">
    <property type="component" value="Unassembled WGS sequence"/>
</dbReference>
<evidence type="ECO:0000313" key="2">
    <source>
        <dbReference type="EMBL" id="KAG8460452.1"/>
    </source>
</evidence>
<evidence type="ECO:0008006" key="4">
    <source>
        <dbReference type="Google" id="ProtNLM"/>
    </source>
</evidence>
<dbReference type="EMBL" id="JAGTXO010000032">
    <property type="protein sequence ID" value="KAG8460452.1"/>
    <property type="molecule type" value="Genomic_DNA"/>
</dbReference>
<dbReference type="OrthoDB" id="423576at2759"/>
<evidence type="ECO:0000256" key="1">
    <source>
        <dbReference type="SAM" id="MobiDB-lite"/>
    </source>
</evidence>